<comment type="pathway">
    <text evidence="1">Cofactor biosynthesis; tetrahydrofolate biosynthesis; 2-amino-4-hydroxy-6-hydroxymethyl-7,8-dihydropteridine diphosphate from 7,8-dihydroneopterin triphosphate: step 4/4.</text>
</comment>
<organism evidence="14 15">
    <name type="scientific">Thiohalomonas denitrificans</name>
    <dbReference type="NCBI Taxonomy" id="415747"/>
    <lineage>
        <taxon>Bacteria</taxon>
        <taxon>Pseudomonadati</taxon>
        <taxon>Pseudomonadota</taxon>
        <taxon>Gammaproteobacteria</taxon>
        <taxon>Thiohalomonadales</taxon>
        <taxon>Thiohalomonadaceae</taxon>
        <taxon>Thiohalomonas</taxon>
    </lineage>
</organism>
<dbReference type="AlphaFoldDB" id="A0A1G5PZT6"/>
<feature type="domain" description="7,8-dihydro-6-hydroxymethylpterin-pyrophosphokinase" evidence="13">
    <location>
        <begin position="91"/>
        <end position="102"/>
    </location>
</feature>
<evidence type="ECO:0000256" key="12">
    <source>
        <dbReference type="ARBA" id="ARBA00033413"/>
    </source>
</evidence>
<evidence type="ECO:0000256" key="3">
    <source>
        <dbReference type="ARBA" id="ARBA00013253"/>
    </source>
</evidence>
<dbReference type="PANTHER" id="PTHR43071">
    <property type="entry name" value="2-AMINO-4-HYDROXY-6-HYDROXYMETHYLDIHYDROPTERIDINE PYROPHOSPHOKINASE"/>
    <property type="match status" value="1"/>
</dbReference>
<name>A0A1G5PZT6_9GAMM</name>
<keyword evidence="15" id="KW-1185">Reference proteome</keyword>
<dbReference type="NCBIfam" id="TIGR01498">
    <property type="entry name" value="folK"/>
    <property type="match status" value="1"/>
</dbReference>
<dbReference type="InterPro" id="IPR000550">
    <property type="entry name" value="Hppk"/>
</dbReference>
<dbReference type="GO" id="GO:0005524">
    <property type="term" value="F:ATP binding"/>
    <property type="evidence" value="ECO:0007669"/>
    <property type="project" value="UniProtKB-KW"/>
</dbReference>
<evidence type="ECO:0000256" key="11">
    <source>
        <dbReference type="ARBA" id="ARBA00029766"/>
    </source>
</evidence>
<dbReference type="OrthoDB" id="9808041at2"/>
<dbReference type="Proteomes" id="UP000199648">
    <property type="component" value="Unassembled WGS sequence"/>
</dbReference>
<sequence>MSRTVIAYVGLGSNLDEPEEQVERAFAGLDGIDGARLVAVSPLYRSAPMGPAGQPDYINAVAALETTLEPEALLDALQAIEQHHQRVRTIRWGPRTLDLDLLLYDDATIATEHLSVPHPGLPERAFVLYPLADIAPGLHLPDGTPLMQLLRRCPPEGLERLDSAR</sequence>
<dbReference type="STRING" id="415747.SAMN03097708_01078"/>
<comment type="function">
    <text evidence="10">Catalyzes the transfer of pyrophosphate from adenosine triphosphate (ATP) to 6-hydroxymethyl-7,8-dihydropterin, an enzymatic step in folate biosynthesis pathway.</text>
</comment>
<keyword evidence="9" id="KW-0289">Folate biosynthesis</keyword>
<dbReference type="PROSITE" id="PS00794">
    <property type="entry name" value="HPPK"/>
    <property type="match status" value="1"/>
</dbReference>
<dbReference type="InterPro" id="IPR035907">
    <property type="entry name" value="Hppk_sf"/>
</dbReference>
<dbReference type="CDD" id="cd00483">
    <property type="entry name" value="HPPK"/>
    <property type="match status" value="1"/>
</dbReference>
<accession>A0A1G5PZT6</accession>
<evidence type="ECO:0000256" key="1">
    <source>
        <dbReference type="ARBA" id="ARBA00005051"/>
    </source>
</evidence>
<protein>
    <recommendedName>
        <fullName evidence="4">2-amino-4-hydroxy-6-hydroxymethyldihydropteridine pyrophosphokinase</fullName>
        <ecNumber evidence="3">2.7.6.3</ecNumber>
    </recommendedName>
    <alternativeName>
        <fullName evidence="11">6-hydroxymethyl-7,8-dihydropterin pyrophosphokinase</fullName>
    </alternativeName>
    <alternativeName>
        <fullName evidence="12">7,8-dihydro-6-hydroxymethylpterin-pyrophosphokinase</fullName>
    </alternativeName>
</protein>
<keyword evidence="5" id="KW-0808">Transferase</keyword>
<comment type="similarity">
    <text evidence="2">Belongs to the HPPK family.</text>
</comment>
<dbReference type="SUPFAM" id="SSF55083">
    <property type="entry name" value="6-hydroxymethyl-7,8-dihydropterin pyrophosphokinase, HPPK"/>
    <property type="match status" value="1"/>
</dbReference>
<evidence type="ECO:0000256" key="9">
    <source>
        <dbReference type="ARBA" id="ARBA00022909"/>
    </source>
</evidence>
<dbReference type="GO" id="GO:0046656">
    <property type="term" value="P:folic acid biosynthetic process"/>
    <property type="evidence" value="ECO:0007669"/>
    <property type="project" value="UniProtKB-KW"/>
</dbReference>
<dbReference type="GO" id="GO:0016301">
    <property type="term" value="F:kinase activity"/>
    <property type="evidence" value="ECO:0007669"/>
    <property type="project" value="UniProtKB-KW"/>
</dbReference>
<dbReference type="PANTHER" id="PTHR43071:SF1">
    <property type="entry name" value="2-AMINO-4-HYDROXY-6-HYDROXYMETHYLDIHYDROPTERIDINE PYROPHOSPHOKINASE"/>
    <property type="match status" value="1"/>
</dbReference>
<evidence type="ECO:0000256" key="7">
    <source>
        <dbReference type="ARBA" id="ARBA00022777"/>
    </source>
</evidence>
<evidence type="ECO:0000259" key="13">
    <source>
        <dbReference type="PROSITE" id="PS00794"/>
    </source>
</evidence>
<dbReference type="GO" id="GO:0003848">
    <property type="term" value="F:2-amino-4-hydroxy-6-hydroxymethyldihydropteridine diphosphokinase activity"/>
    <property type="evidence" value="ECO:0007669"/>
    <property type="project" value="UniProtKB-EC"/>
</dbReference>
<evidence type="ECO:0000256" key="4">
    <source>
        <dbReference type="ARBA" id="ARBA00016218"/>
    </source>
</evidence>
<evidence type="ECO:0000256" key="8">
    <source>
        <dbReference type="ARBA" id="ARBA00022840"/>
    </source>
</evidence>
<evidence type="ECO:0000313" key="14">
    <source>
        <dbReference type="EMBL" id="SCZ55115.1"/>
    </source>
</evidence>
<dbReference type="EMBL" id="FMWD01000003">
    <property type="protein sequence ID" value="SCZ55115.1"/>
    <property type="molecule type" value="Genomic_DNA"/>
</dbReference>
<gene>
    <name evidence="14" type="ORF">SAMN03097708_01078</name>
</gene>
<dbReference type="UniPathway" id="UPA00077">
    <property type="reaction ID" value="UER00155"/>
</dbReference>
<evidence type="ECO:0000256" key="10">
    <source>
        <dbReference type="ARBA" id="ARBA00029409"/>
    </source>
</evidence>
<dbReference type="RefSeq" id="WP_092993596.1">
    <property type="nucleotide sequence ID" value="NZ_FMWD01000003.1"/>
</dbReference>
<reference evidence="14 15" key="1">
    <citation type="submission" date="2016-10" db="EMBL/GenBank/DDBJ databases">
        <authorList>
            <person name="de Groot N.N."/>
        </authorList>
    </citation>
    <scope>NUCLEOTIDE SEQUENCE [LARGE SCALE GENOMIC DNA]</scope>
    <source>
        <strain evidence="14 15">HLD2</strain>
    </source>
</reference>
<dbReference type="Gene3D" id="3.30.70.560">
    <property type="entry name" value="7,8-Dihydro-6-hydroxymethylpterin-pyrophosphokinase HPPK"/>
    <property type="match status" value="1"/>
</dbReference>
<keyword evidence="8" id="KW-0067">ATP-binding</keyword>
<evidence type="ECO:0000313" key="15">
    <source>
        <dbReference type="Proteomes" id="UP000199648"/>
    </source>
</evidence>
<evidence type="ECO:0000256" key="2">
    <source>
        <dbReference type="ARBA" id="ARBA00005810"/>
    </source>
</evidence>
<dbReference type="GO" id="GO:0046654">
    <property type="term" value="P:tetrahydrofolate biosynthetic process"/>
    <property type="evidence" value="ECO:0007669"/>
    <property type="project" value="UniProtKB-UniPathway"/>
</dbReference>
<keyword evidence="7 14" id="KW-0418">Kinase</keyword>
<evidence type="ECO:0000256" key="5">
    <source>
        <dbReference type="ARBA" id="ARBA00022679"/>
    </source>
</evidence>
<evidence type="ECO:0000256" key="6">
    <source>
        <dbReference type="ARBA" id="ARBA00022741"/>
    </source>
</evidence>
<proteinExistence type="inferred from homology"/>
<dbReference type="Pfam" id="PF01288">
    <property type="entry name" value="HPPK"/>
    <property type="match status" value="1"/>
</dbReference>
<keyword evidence="6" id="KW-0547">Nucleotide-binding</keyword>
<dbReference type="EC" id="2.7.6.3" evidence="3"/>